<feature type="transmembrane region" description="Helical" evidence="1">
    <location>
        <begin position="199"/>
        <end position="222"/>
    </location>
</feature>
<dbReference type="EMBL" id="JAJITD010000031">
    <property type="protein sequence ID" value="MCC8397499.1"/>
    <property type="molecule type" value="Genomic_DNA"/>
</dbReference>
<keyword evidence="1" id="KW-0472">Membrane</keyword>
<reference evidence="2 3" key="1">
    <citation type="submission" date="2021-11" db="EMBL/GenBank/DDBJ databases">
        <authorList>
            <person name="Oh E.-T."/>
            <person name="Kim S.-B."/>
        </authorList>
    </citation>
    <scope>NUCLEOTIDE SEQUENCE [LARGE SCALE GENOMIC DNA]</scope>
    <source>
        <strain evidence="2 3">MMS20-SJTR3</strain>
    </source>
</reference>
<evidence type="ECO:0000256" key="1">
    <source>
        <dbReference type="SAM" id="Phobius"/>
    </source>
</evidence>
<feature type="transmembrane region" description="Helical" evidence="1">
    <location>
        <begin position="148"/>
        <end position="168"/>
    </location>
</feature>
<feature type="transmembrane region" description="Helical" evidence="1">
    <location>
        <begin position="12"/>
        <end position="35"/>
    </location>
</feature>
<evidence type="ECO:0000313" key="3">
    <source>
        <dbReference type="Proteomes" id="UP001431019"/>
    </source>
</evidence>
<feature type="transmembrane region" description="Helical" evidence="1">
    <location>
        <begin position="120"/>
        <end position="141"/>
    </location>
</feature>
<feature type="transmembrane region" description="Helical" evidence="1">
    <location>
        <begin position="347"/>
        <end position="366"/>
    </location>
</feature>
<keyword evidence="1" id="KW-1133">Transmembrane helix</keyword>
<gene>
    <name evidence="2" type="ORF">LJ656_33665</name>
</gene>
<dbReference type="RefSeq" id="WP_230513757.1">
    <property type="nucleotide sequence ID" value="NZ_JAJITD010000031.1"/>
</dbReference>
<accession>A0ABS8K5Q4</accession>
<feature type="transmembrane region" description="Helical" evidence="1">
    <location>
        <begin position="323"/>
        <end position="341"/>
    </location>
</feature>
<feature type="transmembrane region" description="Helical" evidence="1">
    <location>
        <begin position="234"/>
        <end position="251"/>
    </location>
</feature>
<protein>
    <submittedName>
        <fullName evidence="2">Uncharacterized protein</fullName>
    </submittedName>
</protein>
<sequence length="389" mass="44342">MDVKKKNRILAFCRFSIVFVLLLVLAGNITNSVLLKFGFRDDHKLDGYAQSLTLVSMMEGTAPRPYVYRATFAKAAKQIAARLSPELQQKFFKSISRYDSLRHSYFSGVPDEYWTPVVAITYHIVYFFVVLSMVLTLLVVYKLARMHGLTFGQTLGFLAGFSIVYPLTFQQGGYYYDFIEILGVFSACFFVLKRWMIPCTLVIALFSFNKETFFLVPLALFFLHERDVSMRSRIGWLLLQIACCFVSRHFVMNGYDANSGSFIEVHAKENLLFWLNPGSYVRFYNLIAKGIFTPSLQNPLILVPSIVFFRHAWRQAGTRYKRYFFAAFLPVAALFMLFGYTDEARNLSLAFPAIVLIALAGAREFGQIFSGVASDRNHAVAQLDSKVDA</sequence>
<proteinExistence type="predicted"/>
<dbReference type="Proteomes" id="UP001431019">
    <property type="component" value="Unassembled WGS sequence"/>
</dbReference>
<evidence type="ECO:0000313" key="2">
    <source>
        <dbReference type="EMBL" id="MCC8397499.1"/>
    </source>
</evidence>
<organism evidence="2 3">
    <name type="scientific">Paraburkholderia sejongensis</name>
    <dbReference type="NCBI Taxonomy" id="2886946"/>
    <lineage>
        <taxon>Bacteria</taxon>
        <taxon>Pseudomonadati</taxon>
        <taxon>Pseudomonadota</taxon>
        <taxon>Betaproteobacteria</taxon>
        <taxon>Burkholderiales</taxon>
        <taxon>Burkholderiaceae</taxon>
        <taxon>Paraburkholderia</taxon>
    </lineage>
</organism>
<keyword evidence="1" id="KW-0812">Transmembrane</keyword>
<feature type="transmembrane region" description="Helical" evidence="1">
    <location>
        <begin position="174"/>
        <end position="192"/>
    </location>
</feature>
<comment type="caution">
    <text evidence="2">The sequence shown here is derived from an EMBL/GenBank/DDBJ whole genome shotgun (WGS) entry which is preliminary data.</text>
</comment>
<keyword evidence="3" id="KW-1185">Reference proteome</keyword>
<name>A0ABS8K5Q4_9BURK</name>